<dbReference type="PROSITE" id="PS00113">
    <property type="entry name" value="ADENYLATE_KINASE"/>
    <property type="match status" value="1"/>
</dbReference>
<keyword evidence="8" id="KW-1185">Reference proteome</keyword>
<dbReference type="HAMAP" id="MF_00235">
    <property type="entry name" value="Adenylate_kinase_Adk"/>
    <property type="match status" value="1"/>
</dbReference>
<dbReference type="GO" id="GO:0005759">
    <property type="term" value="C:mitochondrial matrix"/>
    <property type="evidence" value="ECO:0007669"/>
    <property type="project" value="UniProtKB-SubCell"/>
</dbReference>
<sequence length="410" mass="45565">MSVMSAPCQGRAANTQTRELLGVQSPFSDEIGSPQSPALQVESHRSHPTTDYISFLFTCCDLCKPRLSGIIYCAGRAYENSTSSNREDHAQDSNFAASINHDLTLRWTAGSSWATSLYSLCTLSSFQFLYPKISDERTPTMFYNMPLRKAARVILVGAPGVGKGTQAERMLKRYPQLSSISTGDLLRDNVRRKTALGIQAENFIKSGSLVPDSTILRLIMSELTGRGWIKSTQSATPYTLNSMVASLDASPQQADDFITSMPSNQDAYEYSNSPDASFILDGFPRTAAQAESLAKLLPVNLVVNIKTPKEVILDRICNRWVHAPSGRVYNTTFNAPKVDGKDDITGETLTQRDDDKPEVWTSRLAKFEETSLPLLEYYDKLGLLWTVQGNTSDEISPRLFNEFNRRFCTD</sequence>
<dbReference type="PRINTS" id="PR00094">
    <property type="entry name" value="ADENYLTKNASE"/>
</dbReference>
<evidence type="ECO:0000313" key="7">
    <source>
        <dbReference type="EMBL" id="KAG8623174.1"/>
    </source>
</evidence>
<dbReference type="InterPro" id="IPR027417">
    <property type="entry name" value="P-loop_NTPase"/>
</dbReference>
<proteinExistence type="inferred from homology"/>
<dbReference type="InterPro" id="IPR028586">
    <property type="entry name" value="AK3/Ak4_mitochondrial"/>
</dbReference>
<keyword evidence="1 5" id="KW-0808">Transferase</keyword>
<dbReference type="AlphaFoldDB" id="A0A8K0PF37"/>
<dbReference type="InterPro" id="IPR000850">
    <property type="entry name" value="Adenylat/UMP-CMP_kin"/>
</dbReference>
<dbReference type="GO" id="GO:0005525">
    <property type="term" value="F:GTP binding"/>
    <property type="evidence" value="ECO:0007669"/>
    <property type="project" value="UniProtKB-KW"/>
</dbReference>
<organism evidence="7 8">
    <name type="scientific">Elsinoe batatas</name>
    <dbReference type="NCBI Taxonomy" id="2601811"/>
    <lineage>
        <taxon>Eukaryota</taxon>
        <taxon>Fungi</taxon>
        <taxon>Dikarya</taxon>
        <taxon>Ascomycota</taxon>
        <taxon>Pezizomycotina</taxon>
        <taxon>Dothideomycetes</taxon>
        <taxon>Dothideomycetidae</taxon>
        <taxon>Myriangiales</taxon>
        <taxon>Elsinoaceae</taxon>
        <taxon>Elsinoe</taxon>
    </lineage>
</organism>
<feature type="binding site" evidence="5">
    <location>
        <begin position="208"/>
        <end position="210"/>
    </location>
    <ligand>
        <name>AMP</name>
        <dbReference type="ChEBI" id="CHEBI:456215"/>
    </ligand>
</feature>
<evidence type="ECO:0000256" key="5">
    <source>
        <dbReference type="HAMAP-Rule" id="MF_03169"/>
    </source>
</evidence>
<dbReference type="EMBL" id="JAESVG020000010">
    <property type="protein sequence ID" value="KAG8623174.1"/>
    <property type="molecule type" value="Genomic_DNA"/>
</dbReference>
<evidence type="ECO:0000259" key="6">
    <source>
        <dbReference type="Pfam" id="PF05191"/>
    </source>
</evidence>
<accession>A0A8K0PF37</accession>
<dbReference type="GO" id="GO:0046033">
    <property type="term" value="P:AMP metabolic process"/>
    <property type="evidence" value="ECO:0007669"/>
    <property type="project" value="UniProtKB-UniRule"/>
</dbReference>
<feature type="binding site" evidence="5">
    <location>
        <position position="352"/>
    </location>
    <ligand>
        <name>AMP</name>
        <dbReference type="ChEBI" id="CHEBI:456215"/>
    </ligand>
</feature>
<feature type="binding site" evidence="5">
    <location>
        <begin position="282"/>
        <end position="285"/>
    </location>
    <ligand>
        <name>AMP</name>
        <dbReference type="ChEBI" id="CHEBI:456215"/>
    </ligand>
</feature>
<dbReference type="SUPFAM" id="SSF52540">
    <property type="entry name" value="P-loop containing nucleoside triphosphate hydrolases"/>
    <property type="match status" value="1"/>
</dbReference>
<evidence type="ECO:0000313" key="8">
    <source>
        <dbReference type="Proteomes" id="UP000809789"/>
    </source>
</evidence>
<dbReference type="CDD" id="cd01428">
    <property type="entry name" value="ADK"/>
    <property type="match status" value="1"/>
</dbReference>
<keyword evidence="5" id="KW-0342">GTP-binding</keyword>
<dbReference type="PANTHER" id="PTHR23359">
    <property type="entry name" value="NUCLEOTIDE KINASE"/>
    <property type="match status" value="1"/>
</dbReference>
<dbReference type="GO" id="GO:0046039">
    <property type="term" value="P:GTP metabolic process"/>
    <property type="evidence" value="ECO:0007669"/>
    <property type="project" value="UniProtKB-UniRule"/>
</dbReference>
<dbReference type="Pfam" id="PF00406">
    <property type="entry name" value="ADK"/>
    <property type="match status" value="2"/>
</dbReference>
<feature type="region of interest" description="LID" evidence="5">
    <location>
        <begin position="318"/>
        <end position="355"/>
    </location>
</feature>
<feature type="binding site" evidence="5">
    <location>
        <position position="289"/>
    </location>
    <ligand>
        <name>AMP</name>
        <dbReference type="ChEBI" id="CHEBI:456215"/>
    </ligand>
</feature>
<evidence type="ECO:0000256" key="3">
    <source>
        <dbReference type="ARBA" id="ARBA00022777"/>
    </source>
</evidence>
<feature type="region of interest" description="NMPbind" evidence="5">
    <location>
        <begin position="181"/>
        <end position="210"/>
    </location>
</feature>
<dbReference type="GO" id="GO:0046041">
    <property type="term" value="P:ITP metabolic process"/>
    <property type="evidence" value="ECO:0007669"/>
    <property type="project" value="UniProtKB-UniRule"/>
</dbReference>
<feature type="binding site" evidence="5">
    <location>
        <position position="182"/>
    </location>
    <ligand>
        <name>AMP</name>
        <dbReference type="ChEBI" id="CHEBI:456215"/>
    </ligand>
</feature>
<comment type="catalytic activity">
    <reaction evidence="5">
        <text>a ribonucleoside 5'-triphosphate + AMP = a ribonucleoside 5'-diphosphate + ADP</text>
        <dbReference type="Rhea" id="RHEA:13749"/>
        <dbReference type="ChEBI" id="CHEBI:57930"/>
        <dbReference type="ChEBI" id="CHEBI:61557"/>
        <dbReference type="ChEBI" id="CHEBI:456215"/>
        <dbReference type="ChEBI" id="CHEBI:456216"/>
        <dbReference type="EC" id="2.7.4.10"/>
    </reaction>
</comment>
<protein>
    <recommendedName>
        <fullName evidence="5">GTP:AMP phosphotransferase, mitochondrial</fullName>
        <ecNumber evidence="5">2.7.4.10</ecNumber>
    </recommendedName>
    <alternativeName>
        <fullName evidence="5">Adenylate kinase 3</fullName>
        <shortName evidence="5">AK 3</shortName>
    </alternativeName>
</protein>
<reference evidence="7" key="1">
    <citation type="submission" date="2021-07" db="EMBL/GenBank/DDBJ databases">
        <title>Elsinoe batatas strain:CRI-CJ2 Genome sequencing and assembly.</title>
        <authorList>
            <person name="Huang L."/>
        </authorList>
    </citation>
    <scope>NUCLEOTIDE SEQUENCE</scope>
    <source>
        <strain evidence="7">CRI-CJ2</strain>
    </source>
</reference>
<comment type="similarity">
    <text evidence="5">Belongs to the adenylate kinase family. AK3 subfamily.</text>
</comment>
<comment type="subcellular location">
    <subcellularLocation>
        <location evidence="5">Mitochondrion matrix</location>
    </subcellularLocation>
</comment>
<evidence type="ECO:0000256" key="4">
    <source>
        <dbReference type="ARBA" id="ARBA00023128"/>
    </source>
</evidence>
<dbReference type="Proteomes" id="UP000809789">
    <property type="component" value="Unassembled WGS sequence"/>
</dbReference>
<keyword evidence="2 5" id="KW-0547">Nucleotide-binding</keyword>
<feature type="domain" description="Adenylate kinase active site lid" evidence="6">
    <location>
        <begin position="319"/>
        <end position="354"/>
    </location>
</feature>
<feature type="binding site" evidence="5">
    <location>
        <position position="319"/>
    </location>
    <ligand>
        <name>GTP</name>
        <dbReference type="ChEBI" id="CHEBI:37565"/>
    </ligand>
</feature>
<comment type="domain">
    <text evidence="5">Consists of three domains, a large central CORE domain and two small peripheral domains, NMPbind and LID, which undergo movements during catalysis. The LID domain closes over the site of phosphoryl transfer upon GTP binding. Assembling and dissambling the active center during each catalytic cycle provides an effective means to prevent GTP hydrolysis.</text>
</comment>
<comment type="function">
    <text evidence="5">Involved in maintaining the homeostasis of cellular nucleotides by catalyzing the interconversion of nucleoside phosphates. Has GTP:AMP phosphotransferase and ITP:AMP phosphotransferase activities.</text>
</comment>
<dbReference type="GO" id="GO:0005524">
    <property type="term" value="F:ATP binding"/>
    <property type="evidence" value="ECO:0007669"/>
    <property type="project" value="InterPro"/>
</dbReference>
<keyword evidence="4 5" id="KW-0496">Mitochondrion</keyword>
<dbReference type="InterPro" id="IPR033690">
    <property type="entry name" value="Adenylat_kinase_CS"/>
</dbReference>
<dbReference type="GO" id="GO:0046899">
    <property type="term" value="F:nucleoside triphosphate adenylate kinase activity"/>
    <property type="evidence" value="ECO:0007669"/>
    <property type="project" value="UniProtKB-UniRule"/>
</dbReference>
<feature type="binding site" evidence="5">
    <location>
        <position position="187"/>
    </location>
    <ligand>
        <name>AMP</name>
        <dbReference type="ChEBI" id="CHEBI:456215"/>
    </ligand>
</feature>
<name>A0A8K0PF37_9PEZI</name>
<dbReference type="GO" id="GO:0004017">
    <property type="term" value="F:AMP kinase activity"/>
    <property type="evidence" value="ECO:0007669"/>
    <property type="project" value="InterPro"/>
</dbReference>
<evidence type="ECO:0000256" key="1">
    <source>
        <dbReference type="ARBA" id="ARBA00022679"/>
    </source>
</evidence>
<dbReference type="HAMAP" id="MF_03169">
    <property type="entry name" value="Adenylate_kinase_AK3"/>
    <property type="match status" value="1"/>
</dbReference>
<dbReference type="InterPro" id="IPR007862">
    <property type="entry name" value="Adenylate_kinase_lid-dom"/>
</dbReference>
<dbReference type="OrthoDB" id="439792at2759"/>
<dbReference type="Gene3D" id="3.40.50.300">
    <property type="entry name" value="P-loop containing nucleotide triphosphate hydrolases"/>
    <property type="match status" value="1"/>
</dbReference>
<keyword evidence="3 5" id="KW-0418">Kinase</keyword>
<dbReference type="EC" id="2.7.4.10" evidence="5"/>
<dbReference type="GO" id="GO:0006172">
    <property type="term" value="P:ADP biosynthetic process"/>
    <property type="evidence" value="ECO:0007669"/>
    <property type="project" value="UniProtKB-UniRule"/>
</dbReference>
<feature type="binding site" evidence="5">
    <location>
        <begin position="328"/>
        <end position="329"/>
    </location>
    <ligand>
        <name>GTP</name>
        <dbReference type="ChEBI" id="CHEBI:37565"/>
    </ligand>
</feature>
<comment type="subunit">
    <text evidence="5">Monomer.</text>
</comment>
<dbReference type="Pfam" id="PF05191">
    <property type="entry name" value="ADK_lid"/>
    <property type="match status" value="1"/>
</dbReference>
<feature type="binding site" evidence="5">
    <location>
        <position position="363"/>
    </location>
    <ligand>
        <name>AMP</name>
        <dbReference type="ChEBI" id="CHEBI:456215"/>
    </ligand>
</feature>
<feature type="binding site" evidence="5">
    <location>
        <position position="392"/>
    </location>
    <ligand>
        <name>GTP</name>
        <dbReference type="ChEBI" id="CHEBI:37565"/>
    </ligand>
</feature>
<evidence type="ECO:0000256" key="2">
    <source>
        <dbReference type="ARBA" id="ARBA00022741"/>
    </source>
</evidence>
<comment type="caution">
    <text evidence="7">The sequence shown here is derived from an EMBL/GenBank/DDBJ whole genome shotgun (WGS) entry which is preliminary data.</text>
</comment>
<gene>
    <name evidence="5" type="primary">ADK2</name>
    <name evidence="7" type="ORF">KVT40_008150</name>
</gene>
<feature type="binding site" evidence="5">
    <location>
        <begin position="160"/>
        <end position="165"/>
    </location>
    <ligand>
        <name>GTP</name>
        <dbReference type="ChEBI" id="CHEBI:37565"/>
    </ligand>
</feature>